<dbReference type="EMBL" id="CP002279">
    <property type="protein sequence ID" value="AEH87172.1"/>
    <property type="molecule type" value="Genomic_DNA"/>
</dbReference>
<evidence type="ECO:0000313" key="1">
    <source>
        <dbReference type="EMBL" id="AEH87172.1"/>
    </source>
</evidence>
<dbReference type="HOGENOM" id="CLU_2479741_0_0_5"/>
<accession>F7Y256</accession>
<organism evidence="1 2">
    <name type="scientific">Mesorhizobium opportunistum (strain LMG 24607 / HAMBI 3007 / WSM2075)</name>
    <dbReference type="NCBI Taxonomy" id="536019"/>
    <lineage>
        <taxon>Bacteria</taxon>
        <taxon>Pseudomonadati</taxon>
        <taxon>Pseudomonadota</taxon>
        <taxon>Alphaproteobacteria</taxon>
        <taxon>Hyphomicrobiales</taxon>
        <taxon>Phyllobacteriaceae</taxon>
        <taxon>Mesorhizobium</taxon>
    </lineage>
</organism>
<proteinExistence type="predicted"/>
<gene>
    <name evidence="1" type="ordered locus">Mesop_2703</name>
</gene>
<dbReference type="KEGG" id="mop:Mesop_2703"/>
<sequence length="87" mass="9857">MAARKRTTMPSARRSGAALPGCRLGFHRKTERAARFPVLPFLTGRIPIRPVPRYLLDWPLKAQCFAGQVIRENYYITSTVVPTLTRS</sequence>
<reference evidence="1 2" key="1">
    <citation type="submission" date="2010-10" db="EMBL/GenBank/DDBJ databases">
        <title>Complete sequence of Mesorhizobium opportunistum WSM2075.</title>
        <authorList>
            <consortium name="US DOE Joint Genome Institute"/>
            <person name="Lucas S."/>
            <person name="Copeland A."/>
            <person name="Lapidus A."/>
            <person name="Cheng J.-F."/>
            <person name="Bruce D."/>
            <person name="Goodwin L."/>
            <person name="Pitluck S."/>
            <person name="Chertkov O."/>
            <person name="Misra M."/>
            <person name="Detter J.C."/>
            <person name="Han C."/>
            <person name="Tapia R."/>
            <person name="Land M."/>
            <person name="Hauser L."/>
            <person name="Kyrpides N."/>
            <person name="Ovchinnikova G."/>
            <person name="Mavrommatis K.M."/>
            <person name="Tiwari R.P."/>
            <person name="Howieson J.G."/>
            <person name="O'Hara G.W."/>
            <person name="Nandasena K.G."/>
            <person name="Woyke T."/>
        </authorList>
    </citation>
    <scope>NUCLEOTIDE SEQUENCE [LARGE SCALE GENOMIC DNA]</scope>
    <source>
        <strain evidence="2">LMG 24607 / HAMBI 3007 / WSM2075</strain>
    </source>
</reference>
<dbReference type="Proteomes" id="UP000001623">
    <property type="component" value="Chromosome"/>
</dbReference>
<protein>
    <submittedName>
        <fullName evidence="1">Uncharacterized protein</fullName>
    </submittedName>
</protein>
<name>F7Y256_MESOW</name>
<evidence type="ECO:0000313" key="2">
    <source>
        <dbReference type="Proteomes" id="UP000001623"/>
    </source>
</evidence>
<dbReference type="AlphaFoldDB" id="F7Y256"/>